<keyword evidence="5" id="KW-1185">Reference proteome</keyword>
<dbReference type="SUPFAM" id="SSF49329">
    <property type="entry name" value="Cu,Zn superoxide dismutase-like"/>
    <property type="match status" value="2"/>
</dbReference>
<evidence type="ECO:0000259" key="3">
    <source>
        <dbReference type="Pfam" id="PF00080"/>
    </source>
</evidence>
<proteinExistence type="predicted"/>
<organism evidence="4 5">
    <name type="scientific">Dictyostelium firmibasis</name>
    <dbReference type="NCBI Taxonomy" id="79012"/>
    <lineage>
        <taxon>Eukaryota</taxon>
        <taxon>Amoebozoa</taxon>
        <taxon>Evosea</taxon>
        <taxon>Eumycetozoa</taxon>
        <taxon>Dictyostelia</taxon>
        <taxon>Dictyosteliales</taxon>
        <taxon>Dictyosteliaceae</taxon>
        <taxon>Dictyostelium</taxon>
    </lineage>
</organism>
<feature type="domain" description="Superoxide dismutase copper/zinc binding" evidence="3">
    <location>
        <begin position="40"/>
        <end position="149"/>
    </location>
</feature>
<dbReference type="EMBL" id="JAVFKY010000002">
    <property type="protein sequence ID" value="KAK5581668.1"/>
    <property type="molecule type" value="Genomic_DNA"/>
</dbReference>
<feature type="chain" id="PRO_5042882693" description="Superoxide dismutase copper/zinc binding domain-containing protein" evidence="2">
    <location>
        <begin position="21"/>
        <end position="549"/>
    </location>
</feature>
<evidence type="ECO:0000313" key="5">
    <source>
        <dbReference type="Proteomes" id="UP001344447"/>
    </source>
</evidence>
<accession>A0AAN7U7Q8</accession>
<keyword evidence="2" id="KW-0732">Signal</keyword>
<evidence type="ECO:0000256" key="2">
    <source>
        <dbReference type="SAM" id="SignalP"/>
    </source>
</evidence>
<reference evidence="4 5" key="1">
    <citation type="submission" date="2023-11" db="EMBL/GenBank/DDBJ databases">
        <title>Dfirmibasis_genome.</title>
        <authorList>
            <person name="Edelbroek B."/>
            <person name="Kjellin J."/>
            <person name="Jerlstrom-Hultqvist J."/>
            <person name="Soderbom F."/>
        </authorList>
    </citation>
    <scope>NUCLEOTIDE SEQUENCE [LARGE SCALE GENOMIC DNA]</scope>
    <source>
        <strain evidence="4 5">TNS-C-14</strain>
    </source>
</reference>
<dbReference type="InterPro" id="IPR036423">
    <property type="entry name" value="SOD-like_Cu/Zn_dom_sf"/>
</dbReference>
<feature type="region of interest" description="Disordered" evidence="1">
    <location>
        <begin position="457"/>
        <end position="494"/>
    </location>
</feature>
<dbReference type="PANTHER" id="PTHR10003">
    <property type="entry name" value="SUPEROXIDE DISMUTASE CU-ZN -RELATED"/>
    <property type="match status" value="1"/>
</dbReference>
<dbReference type="GO" id="GO:0006801">
    <property type="term" value="P:superoxide metabolic process"/>
    <property type="evidence" value="ECO:0007669"/>
    <property type="project" value="InterPro"/>
</dbReference>
<protein>
    <recommendedName>
        <fullName evidence="3">Superoxide dismutase copper/zinc binding domain-containing protein</fullName>
    </recommendedName>
</protein>
<feature type="region of interest" description="Disordered" evidence="1">
    <location>
        <begin position="388"/>
        <end position="416"/>
    </location>
</feature>
<feature type="domain" description="Superoxide dismutase copper/zinc binding" evidence="3">
    <location>
        <begin position="233"/>
        <end position="358"/>
    </location>
</feature>
<evidence type="ECO:0000313" key="4">
    <source>
        <dbReference type="EMBL" id="KAK5581668.1"/>
    </source>
</evidence>
<dbReference type="InterPro" id="IPR001424">
    <property type="entry name" value="SOD_Cu_Zn_dom"/>
</dbReference>
<gene>
    <name evidence="4" type="ORF">RB653_001705</name>
</gene>
<feature type="signal peptide" evidence="2">
    <location>
        <begin position="1"/>
        <end position="20"/>
    </location>
</feature>
<feature type="compositionally biased region" description="Basic and acidic residues" evidence="1">
    <location>
        <begin position="464"/>
        <end position="476"/>
    </location>
</feature>
<dbReference type="Gene3D" id="2.60.40.200">
    <property type="entry name" value="Superoxide dismutase, copper/zinc binding domain"/>
    <property type="match status" value="2"/>
</dbReference>
<dbReference type="InterPro" id="IPR018152">
    <property type="entry name" value="SOD_Cu/Zn_BS"/>
</dbReference>
<dbReference type="AlphaFoldDB" id="A0AAN7U7Q8"/>
<comment type="caution">
    <text evidence="4">The sequence shown here is derived from an EMBL/GenBank/DDBJ whole genome shotgun (WGS) entry which is preliminary data.</text>
</comment>
<dbReference type="PROSITE" id="PS00087">
    <property type="entry name" value="SOD_CU_ZN_1"/>
    <property type="match status" value="1"/>
</dbReference>
<dbReference type="Proteomes" id="UP001344447">
    <property type="component" value="Unassembled WGS sequence"/>
</dbReference>
<dbReference type="InterPro" id="IPR024134">
    <property type="entry name" value="SOD_Cu/Zn_/chaperone"/>
</dbReference>
<dbReference type="Pfam" id="PF00080">
    <property type="entry name" value="Sod_Cu"/>
    <property type="match status" value="2"/>
</dbReference>
<sequence length="549" mass="58906">MNKLIISTLFVLSTISLISADYQYGFCRFGTVGTIGQNISGYVTLTGQDGNLILNYNFDSIDLANGAYAAAIMTYGYNPSNNSDLGGVFQINNQGTMGCQKISPDPRAGDLNNIYVTNNKATGQFNVSSVSIGNSVNSIIGRSIVIFQERYSCDLALLKSSVDSTIVSSTLTTVAAQCIIGIGNSANVPSTPGVNTTTGNLNTAGAYSGLSTTQYDAMVLLSNTTKSPTNAISGSVLFRSSTNSNTITVNGIVSGVSKDVHGFHIHAFGDVSTLDGSSIGGHWLTASQNHAFPENTTRHYGDLGNLCIFDNDFKNAYYYLSTNYFSFSGLVGRGFAVHLARDDGNSYVGGDRIAQGVVALIPKATTSLNKVPSNWKFEVICSNGTYTGDSTIEPTPTPTPTPTETNQPGASSYLSPLTMSSSIQHTNFKNGKGNLISVNEESIDRAKLIILSVEKSTPTKSKRGRNDRDDNGDKYNTEPILPTDNKVNKFDNKESTGFKTASNLPIRVSKETLNSEKSKIDIELQKEIDLNKYETDIALLEQPFKVDTN</sequence>
<name>A0AAN7U7Q8_9MYCE</name>
<evidence type="ECO:0000256" key="1">
    <source>
        <dbReference type="SAM" id="MobiDB-lite"/>
    </source>
</evidence>
<dbReference type="GO" id="GO:0005507">
    <property type="term" value="F:copper ion binding"/>
    <property type="evidence" value="ECO:0007669"/>
    <property type="project" value="InterPro"/>
</dbReference>